<evidence type="ECO:0000313" key="1">
    <source>
        <dbReference type="EMBL" id="KAI7811335.1"/>
    </source>
</evidence>
<name>A0A9W7WYZ8_TRIRA</name>
<proteinExistence type="predicted"/>
<reference evidence="1" key="1">
    <citation type="submission" date="2021-02" db="EMBL/GenBank/DDBJ databases">
        <title>Comparative genomics reveals that relaxation of natural selection precedes convergent phenotypic evolution of cavefish.</title>
        <authorList>
            <person name="Peng Z."/>
        </authorList>
    </citation>
    <scope>NUCLEOTIDE SEQUENCE</scope>
    <source>
        <tissue evidence="1">Muscle</tissue>
    </source>
</reference>
<comment type="caution">
    <text evidence="1">The sequence shown here is derived from an EMBL/GenBank/DDBJ whole genome shotgun (WGS) entry which is preliminary data.</text>
</comment>
<evidence type="ECO:0000313" key="2">
    <source>
        <dbReference type="Proteomes" id="UP001059041"/>
    </source>
</evidence>
<protein>
    <submittedName>
        <fullName evidence="1">Uncharacterized protein</fullName>
    </submittedName>
</protein>
<keyword evidence="2" id="KW-1185">Reference proteome</keyword>
<gene>
    <name evidence="1" type="ORF">IRJ41_013372</name>
</gene>
<sequence>METCECKRTRKLTTHTQTCARAHTSTHSVLMETRAPSARSALKCVVKFKTT</sequence>
<dbReference type="Proteomes" id="UP001059041">
    <property type="component" value="Linkage Group LG4"/>
</dbReference>
<accession>A0A9W7WYZ8</accession>
<dbReference type="EMBL" id="JAFHDT010000004">
    <property type="protein sequence ID" value="KAI7811335.1"/>
    <property type="molecule type" value="Genomic_DNA"/>
</dbReference>
<dbReference type="AlphaFoldDB" id="A0A9W7WYZ8"/>
<organism evidence="1 2">
    <name type="scientific">Triplophysa rosa</name>
    <name type="common">Cave loach</name>
    <dbReference type="NCBI Taxonomy" id="992332"/>
    <lineage>
        <taxon>Eukaryota</taxon>
        <taxon>Metazoa</taxon>
        <taxon>Chordata</taxon>
        <taxon>Craniata</taxon>
        <taxon>Vertebrata</taxon>
        <taxon>Euteleostomi</taxon>
        <taxon>Actinopterygii</taxon>
        <taxon>Neopterygii</taxon>
        <taxon>Teleostei</taxon>
        <taxon>Ostariophysi</taxon>
        <taxon>Cypriniformes</taxon>
        <taxon>Nemacheilidae</taxon>
        <taxon>Triplophysa</taxon>
    </lineage>
</organism>